<accession>A0A395LNZ9</accession>
<gene>
    <name evidence="2" type="ORF">DL238_01435</name>
</gene>
<feature type="transmembrane region" description="Helical" evidence="1">
    <location>
        <begin position="30"/>
        <end position="51"/>
    </location>
</feature>
<keyword evidence="1" id="KW-0812">Transmembrane</keyword>
<proteinExistence type="predicted"/>
<feature type="transmembrane region" description="Helical" evidence="1">
    <location>
        <begin position="193"/>
        <end position="211"/>
    </location>
</feature>
<dbReference type="EMBL" id="QRBB01000001">
    <property type="protein sequence ID" value="RDS76400.1"/>
    <property type="molecule type" value="Genomic_DNA"/>
</dbReference>
<comment type="caution">
    <text evidence="2">The sequence shown here is derived from an EMBL/GenBank/DDBJ whole genome shotgun (WGS) entry which is preliminary data.</text>
</comment>
<dbReference type="AlphaFoldDB" id="A0A395LNZ9"/>
<sequence length="300" mass="33721">MQDIAGRQNKEPYFGLLQARQWLWKIAERWLVIQMVAVIPVPIIGAIIALSVPEHRASVAVGAILLTLLDALFIDRRYRHAVKVAAKASEAYDTKLFKLPWNELAAGPKLQPEQITSARRTWDEKRSSDQLIDWYPTSVDNAPFHVARLICQRVNVTYDSALRMIYSQILFWGAILVALALTGIALLSDASLSEVLLSYLFPIAPLLIFAIREGFRQRDAAEANQQIRNAAQAVVEDVIERGCTAEECTHKSVQLQAAIYTRRALNPLVAPGLYGLFRNKLEKDMNEGADHWLREGGYIT</sequence>
<keyword evidence="1" id="KW-0472">Membrane</keyword>
<evidence type="ECO:0000313" key="2">
    <source>
        <dbReference type="EMBL" id="RDS76400.1"/>
    </source>
</evidence>
<dbReference type="InterPro" id="IPR049920">
    <property type="entry name" value="IK1_05631-like"/>
</dbReference>
<dbReference type="OrthoDB" id="2943409at2"/>
<evidence type="ECO:0000256" key="1">
    <source>
        <dbReference type="SAM" id="Phobius"/>
    </source>
</evidence>
<feature type="transmembrane region" description="Helical" evidence="1">
    <location>
        <begin position="169"/>
        <end position="187"/>
    </location>
</feature>
<reference evidence="2 3" key="1">
    <citation type="submission" date="2018-07" db="EMBL/GenBank/DDBJ databases">
        <title>Erythrobacter nanhaiensis sp. nov., a novel member of the genus Erythrobacter isolated from the South China Sea.</title>
        <authorList>
            <person name="Chen X."/>
            <person name="Liu J."/>
        </authorList>
    </citation>
    <scope>NUCLEOTIDE SEQUENCE [LARGE SCALE GENOMIC DNA]</scope>
    <source>
        <strain evidence="2 3">S-5</strain>
    </source>
</reference>
<feature type="transmembrane region" description="Helical" evidence="1">
    <location>
        <begin position="57"/>
        <end position="74"/>
    </location>
</feature>
<keyword evidence="3" id="KW-1185">Reference proteome</keyword>
<keyword evidence="1" id="KW-1133">Transmembrane helix</keyword>
<dbReference type="Proteomes" id="UP000254101">
    <property type="component" value="Unassembled WGS sequence"/>
</dbReference>
<dbReference type="Pfam" id="PF18159">
    <property type="entry name" value="S_4TM"/>
    <property type="match status" value="1"/>
</dbReference>
<dbReference type="RefSeq" id="WP_115490632.1">
    <property type="nucleotide sequence ID" value="NZ_JACHWW010000001.1"/>
</dbReference>
<evidence type="ECO:0000313" key="3">
    <source>
        <dbReference type="Proteomes" id="UP000254101"/>
    </source>
</evidence>
<protein>
    <submittedName>
        <fullName evidence="2">Uncharacterized protein</fullName>
    </submittedName>
</protein>
<organism evidence="2 3">
    <name type="scientific">Alteriqipengyuania lutimaris</name>
    <dbReference type="NCBI Taxonomy" id="1538146"/>
    <lineage>
        <taxon>Bacteria</taxon>
        <taxon>Pseudomonadati</taxon>
        <taxon>Pseudomonadota</taxon>
        <taxon>Alphaproteobacteria</taxon>
        <taxon>Sphingomonadales</taxon>
        <taxon>Erythrobacteraceae</taxon>
        <taxon>Alteriqipengyuania</taxon>
    </lineage>
</organism>
<name>A0A395LNZ9_9SPHN</name>